<dbReference type="Proteomes" id="UP000215002">
    <property type="component" value="Chromosome"/>
</dbReference>
<dbReference type="AlphaFoldDB" id="A0A223NW96"/>
<dbReference type="InterPro" id="IPR046661">
    <property type="entry name" value="DUF6770"/>
</dbReference>
<dbReference type="RefSeq" id="WP_094570226.1">
    <property type="nucleotide sequence ID" value="NZ_CP022743.1"/>
</dbReference>
<dbReference type="Pfam" id="PF20559">
    <property type="entry name" value="DUF6770"/>
    <property type="match status" value="1"/>
</dbReference>
<evidence type="ECO:0000313" key="1">
    <source>
        <dbReference type="EMBL" id="ASU33811.1"/>
    </source>
</evidence>
<sequence length="512" mass="58283">MKLKLLIIFFTLFSLKGFTQNVTKAFNEVKNVTVRNIGTITKNNVVKGYFSFYEFDKADKKNIIYRLNLLDENLNDLGTKEITGPKDWELVGSGYDGNNFCFKFYDDKNRTFELKVYNQEAKEVASNSLKINYKPNSNTKYQSYRQLVNPDINILDNNGFVDYTFNDPNDAFIISYADGNSQKTWQQTYEPEGKSKFMIPTFLNGNDQMILTAVARVEKGMYNAKTQHTILASNTKTGDQLFDVSTEFDDNHVVPVNAIFEDGKVIVIGLNYKTTKTFTTAPDGMAFLEFDKTGKLLKSNFKTFEESLGKYLPIEDHKLKDGYYLYVHDIVRTSKNSNLVIAEKFKKAVDAGGMALSLLGGRSGPIKLQLENMLVLEYDLNGNILQAKEIPKAKGNTPVFPSYVGFLSPYLLATIANGFGWMDYMYTTKSTDGNNITFSFVEYDRLDADAKKTQNFGQIKYNNGKLTVDKIPVKNEKATFSRLLRAKTNHVLQVNYFKKDKKLTMDMIKLNN</sequence>
<dbReference type="KEGG" id="muc:MuYL_1915"/>
<gene>
    <name evidence="1" type="ORF">MuYL_1915</name>
</gene>
<dbReference type="OrthoDB" id="1312899at2"/>
<name>A0A223NW96_9SPHI</name>
<reference evidence="1 2" key="1">
    <citation type="submission" date="2017-08" db="EMBL/GenBank/DDBJ databases">
        <title>Complete genome sequence of Mucilaginibacter sp. strain BJC16-A31.</title>
        <authorList>
            <consortium name="Henan University of Science and Technology"/>
            <person name="You X."/>
        </authorList>
    </citation>
    <scope>NUCLEOTIDE SEQUENCE [LARGE SCALE GENOMIC DNA]</scope>
    <source>
        <strain evidence="1 2">BJC16-A31</strain>
    </source>
</reference>
<evidence type="ECO:0000313" key="2">
    <source>
        <dbReference type="Proteomes" id="UP000215002"/>
    </source>
</evidence>
<organism evidence="1 2">
    <name type="scientific">Mucilaginibacter xinganensis</name>
    <dbReference type="NCBI Taxonomy" id="1234841"/>
    <lineage>
        <taxon>Bacteria</taxon>
        <taxon>Pseudomonadati</taxon>
        <taxon>Bacteroidota</taxon>
        <taxon>Sphingobacteriia</taxon>
        <taxon>Sphingobacteriales</taxon>
        <taxon>Sphingobacteriaceae</taxon>
        <taxon>Mucilaginibacter</taxon>
    </lineage>
</organism>
<keyword evidence="2" id="KW-1185">Reference proteome</keyword>
<dbReference type="EMBL" id="CP022743">
    <property type="protein sequence ID" value="ASU33811.1"/>
    <property type="molecule type" value="Genomic_DNA"/>
</dbReference>
<protein>
    <submittedName>
        <fullName evidence="1">Uncharacterized protein</fullName>
    </submittedName>
</protein>
<accession>A0A223NW96</accession>
<proteinExistence type="predicted"/>